<dbReference type="Proteomes" id="UP000316184">
    <property type="component" value="Unassembled WGS sequence"/>
</dbReference>
<dbReference type="InterPro" id="IPR042099">
    <property type="entry name" value="ANL_N_sf"/>
</dbReference>
<dbReference type="EMBL" id="VIWX01000001">
    <property type="protein sequence ID" value="TWG08017.1"/>
    <property type="molecule type" value="Genomic_DNA"/>
</dbReference>
<proteinExistence type="predicted"/>
<comment type="caution">
    <text evidence="4">The sequence shown here is derived from an EMBL/GenBank/DDBJ whole genome shotgun (WGS) entry which is preliminary data.</text>
</comment>
<evidence type="ECO:0000259" key="3">
    <source>
        <dbReference type="Pfam" id="PF00501"/>
    </source>
</evidence>
<dbReference type="PANTHER" id="PTHR44845:SF6">
    <property type="entry name" value="BETA-ALANINE-ACTIVATING ENZYME"/>
    <property type="match status" value="1"/>
</dbReference>
<protein>
    <submittedName>
        <fullName evidence="4">AMP-binding enzyme</fullName>
    </submittedName>
</protein>
<dbReference type="Pfam" id="PF00501">
    <property type="entry name" value="AMP-binding"/>
    <property type="match status" value="1"/>
</dbReference>
<dbReference type="AlphaFoldDB" id="A0A561V8T2"/>
<evidence type="ECO:0000256" key="1">
    <source>
        <dbReference type="ARBA" id="ARBA00022450"/>
    </source>
</evidence>
<keyword evidence="5" id="KW-1185">Reference proteome</keyword>
<organism evidence="4 5">
    <name type="scientific">Saccharopolyspora dendranthemae</name>
    <dbReference type="NCBI Taxonomy" id="1181886"/>
    <lineage>
        <taxon>Bacteria</taxon>
        <taxon>Bacillati</taxon>
        <taxon>Actinomycetota</taxon>
        <taxon>Actinomycetes</taxon>
        <taxon>Pseudonocardiales</taxon>
        <taxon>Pseudonocardiaceae</taxon>
        <taxon>Saccharopolyspora</taxon>
    </lineage>
</organism>
<keyword evidence="1" id="KW-0596">Phosphopantetheine</keyword>
<evidence type="ECO:0000313" key="5">
    <source>
        <dbReference type="Proteomes" id="UP000316184"/>
    </source>
</evidence>
<reference evidence="4 5" key="1">
    <citation type="submission" date="2019-06" db="EMBL/GenBank/DDBJ databases">
        <title>Sequencing the genomes of 1000 actinobacteria strains.</title>
        <authorList>
            <person name="Klenk H.-P."/>
        </authorList>
    </citation>
    <scope>NUCLEOTIDE SEQUENCE [LARGE SCALE GENOMIC DNA]</scope>
    <source>
        <strain evidence="4 5">DSM 46699</strain>
    </source>
</reference>
<dbReference type="InterPro" id="IPR000873">
    <property type="entry name" value="AMP-dep_synth/lig_dom"/>
</dbReference>
<evidence type="ECO:0000256" key="2">
    <source>
        <dbReference type="ARBA" id="ARBA00022553"/>
    </source>
</evidence>
<dbReference type="PANTHER" id="PTHR44845">
    <property type="entry name" value="CARRIER DOMAIN-CONTAINING PROTEIN"/>
    <property type="match status" value="1"/>
</dbReference>
<sequence length="225" mass="24116">MVLDGARPRADQQRRRARDAYSWFARSAQRCPGHIALESAEQRVTYAELRERAERLSAVLVELRPRRVGLLAGPSPEACAGLLAVLRAGATAVPLDPEEPASHVRAILRATRLDALITDRENADTGFGVPEYLAGVDGADPASVPPAPPLPGSDACILFSRVSAERLRGVPVSHRDLADSLDQAVDDGERVPVGLDRATAITAMFRTWARGGTLVVQHPVAPART</sequence>
<accession>A0A561V8T2</accession>
<dbReference type="SUPFAM" id="SSF56801">
    <property type="entry name" value="Acetyl-CoA synthetase-like"/>
    <property type="match status" value="1"/>
</dbReference>
<dbReference type="Gene3D" id="3.40.50.12780">
    <property type="entry name" value="N-terminal domain of ligase-like"/>
    <property type="match status" value="1"/>
</dbReference>
<gene>
    <name evidence="4" type="ORF">FHU35_11636</name>
</gene>
<keyword evidence="2" id="KW-0597">Phosphoprotein</keyword>
<name>A0A561V8T2_9PSEU</name>
<evidence type="ECO:0000313" key="4">
    <source>
        <dbReference type="EMBL" id="TWG08017.1"/>
    </source>
</evidence>
<feature type="domain" description="AMP-dependent synthetase/ligase" evidence="3">
    <location>
        <begin position="24"/>
        <end position="216"/>
    </location>
</feature>